<feature type="region of interest" description="Disordered" evidence="1">
    <location>
        <begin position="78"/>
        <end position="101"/>
    </location>
</feature>
<feature type="region of interest" description="Disordered" evidence="1">
    <location>
        <begin position="214"/>
        <end position="233"/>
    </location>
</feature>
<dbReference type="EMBL" id="QGNW01000001">
    <property type="protein sequence ID" value="RVX23494.1"/>
    <property type="molecule type" value="Genomic_DNA"/>
</dbReference>
<reference evidence="2 3" key="1">
    <citation type="journal article" date="2018" name="PLoS Genet.">
        <title>Population sequencing reveals clonal diversity and ancestral inbreeding in the grapevine cultivar Chardonnay.</title>
        <authorList>
            <person name="Roach M.J."/>
            <person name="Johnson D.L."/>
            <person name="Bohlmann J."/>
            <person name="van Vuuren H.J."/>
            <person name="Jones S.J."/>
            <person name="Pretorius I.S."/>
            <person name="Schmidt S.A."/>
            <person name="Borneman A.R."/>
        </authorList>
    </citation>
    <scope>NUCLEOTIDE SEQUENCE [LARGE SCALE GENOMIC DNA]</scope>
    <source>
        <strain evidence="3">cv. Chardonnay</strain>
        <tissue evidence="2">Leaf</tissue>
    </source>
</reference>
<feature type="region of interest" description="Disordered" evidence="1">
    <location>
        <begin position="1"/>
        <end position="27"/>
    </location>
</feature>
<proteinExistence type="predicted"/>
<dbReference type="Proteomes" id="UP000288805">
    <property type="component" value="Unassembled WGS sequence"/>
</dbReference>
<dbReference type="AlphaFoldDB" id="A0A438KQK8"/>
<protein>
    <submittedName>
        <fullName evidence="2">Uncharacterized protein</fullName>
    </submittedName>
</protein>
<evidence type="ECO:0000313" key="3">
    <source>
        <dbReference type="Proteomes" id="UP000288805"/>
    </source>
</evidence>
<comment type="caution">
    <text evidence="2">The sequence shown here is derived from an EMBL/GenBank/DDBJ whole genome shotgun (WGS) entry which is preliminary data.</text>
</comment>
<feature type="region of interest" description="Disordered" evidence="1">
    <location>
        <begin position="282"/>
        <end position="304"/>
    </location>
</feature>
<evidence type="ECO:0000256" key="1">
    <source>
        <dbReference type="SAM" id="MobiDB-lite"/>
    </source>
</evidence>
<sequence>MEEAKTMKTPMSSSIKLDKDEKGKSIDSTMYRGMIGRSTGSSGCDLNTSRASFSPISSVLQGFGFGTDFSLHASQPVHSFRAPRGKRPTEPSQPAQTEARRKARFDTTLFSSGGLSEVQAKFAQRKVVPGRSINFSQLSISGLRAFQSDGLAASSDDFEPIFRLWCRLLFEGHMDLVDRLFPPLERGYSEDVRTCRPRDGQTIGHSLTVISESSPHDLLHPMPRGGHRDESTTRYSPMVASSLEFQGCRGRFEQRDRFEAPTFMIHMMSSLGAMKFEKAPMAPGLGERDHQHRPGTGTSASRVEEEAEIERWRDHLLSHHSLSSSHRDIPHQHLMLLIMPLDGFIYSDQLSWHSHGGACSRSHGSQQAAFEHLQQRIERIESRQESQHEEMMAYLRSVFPPPPPQP</sequence>
<gene>
    <name evidence="2" type="ORF">CK203_000341</name>
</gene>
<feature type="compositionally biased region" description="Basic and acidic residues" evidence="1">
    <location>
        <begin position="16"/>
        <end position="25"/>
    </location>
</feature>
<evidence type="ECO:0000313" key="2">
    <source>
        <dbReference type="EMBL" id="RVX23494.1"/>
    </source>
</evidence>
<name>A0A438KQK8_VITVI</name>
<accession>A0A438KQK8</accession>
<organism evidence="2 3">
    <name type="scientific">Vitis vinifera</name>
    <name type="common">Grape</name>
    <dbReference type="NCBI Taxonomy" id="29760"/>
    <lineage>
        <taxon>Eukaryota</taxon>
        <taxon>Viridiplantae</taxon>
        <taxon>Streptophyta</taxon>
        <taxon>Embryophyta</taxon>
        <taxon>Tracheophyta</taxon>
        <taxon>Spermatophyta</taxon>
        <taxon>Magnoliopsida</taxon>
        <taxon>eudicotyledons</taxon>
        <taxon>Gunneridae</taxon>
        <taxon>Pentapetalae</taxon>
        <taxon>rosids</taxon>
        <taxon>Vitales</taxon>
        <taxon>Vitaceae</taxon>
        <taxon>Viteae</taxon>
        <taxon>Vitis</taxon>
    </lineage>
</organism>